<dbReference type="EMBL" id="MNUE01000071">
    <property type="protein sequence ID" value="OJD29823.1"/>
    <property type="molecule type" value="Genomic_DNA"/>
</dbReference>
<accession>A0A1J9RMT2</accession>
<evidence type="ECO:0000256" key="8">
    <source>
        <dbReference type="ARBA" id="ARBA00023306"/>
    </source>
</evidence>
<keyword evidence="6" id="KW-0498">Mitosis</keyword>
<evidence type="ECO:0000259" key="11">
    <source>
        <dbReference type="Pfam" id="PF10444"/>
    </source>
</evidence>
<dbReference type="InterPro" id="IPR018867">
    <property type="entry name" value="Cell_div_borealin"/>
</dbReference>
<dbReference type="GeneID" id="31019064"/>
<gene>
    <name evidence="12" type="ORF">BKCO1_7100047</name>
</gene>
<dbReference type="AlphaFoldDB" id="A0A1J9RMT2"/>
<evidence type="ECO:0000256" key="5">
    <source>
        <dbReference type="ARBA" id="ARBA00022618"/>
    </source>
</evidence>
<keyword evidence="9" id="KW-0137">Centromere</keyword>
<name>A0A1J9RMT2_9PEZI</name>
<feature type="region of interest" description="Disordered" evidence="10">
    <location>
        <begin position="244"/>
        <end position="352"/>
    </location>
</feature>
<dbReference type="GO" id="GO:0051301">
    <property type="term" value="P:cell division"/>
    <property type="evidence" value="ECO:0007669"/>
    <property type="project" value="UniProtKB-KW"/>
</dbReference>
<organism evidence="12 13">
    <name type="scientific">Diplodia corticola</name>
    <dbReference type="NCBI Taxonomy" id="236234"/>
    <lineage>
        <taxon>Eukaryota</taxon>
        <taxon>Fungi</taxon>
        <taxon>Dikarya</taxon>
        <taxon>Ascomycota</taxon>
        <taxon>Pezizomycotina</taxon>
        <taxon>Dothideomycetes</taxon>
        <taxon>Dothideomycetes incertae sedis</taxon>
        <taxon>Botryosphaeriales</taxon>
        <taxon>Botryosphaeriaceae</taxon>
        <taxon>Diplodia</taxon>
    </lineage>
</organism>
<feature type="compositionally biased region" description="Basic and acidic residues" evidence="10">
    <location>
        <begin position="155"/>
        <end position="172"/>
    </location>
</feature>
<dbReference type="GO" id="GO:0051233">
    <property type="term" value="C:spindle midzone"/>
    <property type="evidence" value="ECO:0007669"/>
    <property type="project" value="TreeGrafter"/>
</dbReference>
<keyword evidence="5" id="KW-0132">Cell division</keyword>
<evidence type="ECO:0000256" key="2">
    <source>
        <dbReference type="ARBA" id="ARBA00004584"/>
    </source>
</evidence>
<sequence>MPPQRAKKQPASRSNTSIDSDVVASFPAPPANTTPAAAEPSATTPDRTSPSKRTVNITEQQKQVLMDNLQLEITERARKLRSQYGLLAQGLRSRLEMRVNRIPTALRKTNILDLIEKYSEQPGAEPPTSTIARPMLKPSESAEQLSPVPRRGIKRTSEERDQENADQDHEQEPELVMPKKRTKTTGNQKKGPPAANSRARTVSRQDQPLQVLSPKSNNSRTYPLSPLKVAQDEKIATRAIQQMSPLKSNIFNPSENPASKGKATAGTGRGKKAAATHEKRTTRASLASSTGSATDGTTGTTIVKKAPATKKTTARSTGTTKSAGSKSTAAAKKGKENAPAAAAGRTLRTRAK</sequence>
<comment type="subcellular location">
    <subcellularLocation>
        <location evidence="2">Chromosome</location>
        <location evidence="2">Centromere</location>
    </subcellularLocation>
    <subcellularLocation>
        <location evidence="1">Nucleus</location>
    </subcellularLocation>
</comment>
<dbReference type="PANTHER" id="PTHR16040:SF7">
    <property type="entry name" value="AUSTRALIN, ISOFORM A-RELATED"/>
    <property type="match status" value="1"/>
</dbReference>
<feature type="domain" description="Borealin N-terminal" evidence="11">
    <location>
        <begin position="61"/>
        <end position="117"/>
    </location>
</feature>
<feature type="region of interest" description="Disordered" evidence="10">
    <location>
        <begin position="1"/>
        <end position="60"/>
    </location>
</feature>
<feature type="region of interest" description="Disordered" evidence="10">
    <location>
        <begin position="119"/>
        <end position="229"/>
    </location>
</feature>
<dbReference type="InterPro" id="IPR018851">
    <property type="entry name" value="Borealin_N"/>
</dbReference>
<dbReference type="GO" id="GO:0000070">
    <property type="term" value="P:mitotic sister chromatid segregation"/>
    <property type="evidence" value="ECO:0007669"/>
    <property type="project" value="TreeGrafter"/>
</dbReference>
<evidence type="ECO:0000256" key="6">
    <source>
        <dbReference type="ARBA" id="ARBA00022776"/>
    </source>
</evidence>
<reference evidence="12 13" key="1">
    <citation type="submission" date="2016-10" db="EMBL/GenBank/DDBJ databases">
        <title>Proteomics and genomics reveal pathogen-plant mechanisms compatible with a hemibiotrophic lifestyle of Diplodia corticola.</title>
        <authorList>
            <person name="Fernandes I."/>
            <person name="De Jonge R."/>
            <person name="Van De Peer Y."/>
            <person name="Devreese B."/>
            <person name="Alves A."/>
            <person name="Esteves A.C."/>
        </authorList>
    </citation>
    <scope>NUCLEOTIDE SEQUENCE [LARGE SCALE GENOMIC DNA]</scope>
    <source>
        <strain evidence="12 13">CBS 112549</strain>
    </source>
</reference>
<evidence type="ECO:0000256" key="7">
    <source>
        <dbReference type="ARBA" id="ARBA00023242"/>
    </source>
</evidence>
<evidence type="ECO:0000313" key="13">
    <source>
        <dbReference type="Proteomes" id="UP000183809"/>
    </source>
</evidence>
<keyword evidence="13" id="KW-1185">Reference proteome</keyword>
<feature type="compositionally biased region" description="Low complexity" evidence="10">
    <location>
        <begin position="283"/>
        <end position="331"/>
    </location>
</feature>
<feature type="compositionally biased region" description="Polar residues" evidence="10">
    <location>
        <begin position="244"/>
        <end position="257"/>
    </location>
</feature>
<feature type="compositionally biased region" description="Polar residues" evidence="10">
    <location>
        <begin position="46"/>
        <end position="60"/>
    </location>
</feature>
<dbReference type="Pfam" id="PF10444">
    <property type="entry name" value="Nbl1_Borealin_N"/>
    <property type="match status" value="1"/>
</dbReference>
<evidence type="ECO:0000256" key="9">
    <source>
        <dbReference type="ARBA" id="ARBA00023328"/>
    </source>
</evidence>
<dbReference type="GO" id="GO:0005634">
    <property type="term" value="C:nucleus"/>
    <property type="evidence" value="ECO:0007669"/>
    <property type="project" value="UniProtKB-SubCell"/>
</dbReference>
<dbReference type="GO" id="GO:0000775">
    <property type="term" value="C:chromosome, centromeric region"/>
    <property type="evidence" value="ECO:0007669"/>
    <property type="project" value="UniProtKB-SubCell"/>
</dbReference>
<feature type="compositionally biased region" description="Basic residues" evidence="10">
    <location>
        <begin position="1"/>
        <end position="10"/>
    </location>
</feature>
<evidence type="ECO:0000313" key="12">
    <source>
        <dbReference type="EMBL" id="OJD29823.1"/>
    </source>
</evidence>
<keyword evidence="8" id="KW-0131">Cell cycle</keyword>
<dbReference type="RefSeq" id="XP_020126083.1">
    <property type="nucleotide sequence ID" value="XM_020278803.1"/>
</dbReference>
<keyword evidence="4" id="KW-0158">Chromosome</keyword>
<feature type="compositionally biased region" description="Polar residues" evidence="10">
    <location>
        <begin position="198"/>
        <end position="222"/>
    </location>
</feature>
<feature type="compositionally biased region" description="Low complexity" evidence="10">
    <location>
        <begin position="33"/>
        <end position="45"/>
    </location>
</feature>
<protein>
    <submittedName>
        <fullName evidence="12">Borealin-like protein</fullName>
    </submittedName>
</protein>
<evidence type="ECO:0000256" key="3">
    <source>
        <dbReference type="ARBA" id="ARBA00009914"/>
    </source>
</evidence>
<keyword evidence="7" id="KW-0539">Nucleus</keyword>
<comment type="caution">
    <text evidence="12">The sequence shown here is derived from an EMBL/GenBank/DDBJ whole genome shotgun (WGS) entry which is preliminary data.</text>
</comment>
<evidence type="ECO:0000256" key="1">
    <source>
        <dbReference type="ARBA" id="ARBA00004123"/>
    </source>
</evidence>
<comment type="similarity">
    <text evidence="3">Belongs to the borealin family.</text>
</comment>
<evidence type="ECO:0000256" key="10">
    <source>
        <dbReference type="SAM" id="MobiDB-lite"/>
    </source>
</evidence>
<evidence type="ECO:0000256" key="4">
    <source>
        <dbReference type="ARBA" id="ARBA00022454"/>
    </source>
</evidence>
<dbReference type="GO" id="GO:0032133">
    <property type="term" value="C:chromosome passenger complex"/>
    <property type="evidence" value="ECO:0007669"/>
    <property type="project" value="TreeGrafter"/>
</dbReference>
<dbReference type="Proteomes" id="UP000183809">
    <property type="component" value="Unassembled WGS sequence"/>
</dbReference>
<proteinExistence type="inferred from homology"/>
<dbReference type="OrthoDB" id="2392550at2759"/>
<dbReference type="PANTHER" id="PTHR16040">
    <property type="entry name" value="AUSTRALIN, ISOFORM A-RELATED"/>
    <property type="match status" value="1"/>
</dbReference>